<proteinExistence type="predicted"/>
<sequence length="75" mass="8522">MRKVEDIISEDEAAACTDIYRAGAYPDVSEHPLIIKKAEALRVLDAEITAEIVRLQTQQALDKRWLRQQRPSLSS</sequence>
<evidence type="ECO:0000313" key="1">
    <source>
        <dbReference type="EMBL" id="TRM64056.1"/>
    </source>
</evidence>
<comment type="caution">
    <text evidence="1">The sequence shown here is derived from an EMBL/GenBank/DDBJ whole genome shotgun (WGS) entry which is preliminary data.</text>
</comment>
<protein>
    <submittedName>
        <fullName evidence="1">Uncharacterized protein</fullName>
    </submittedName>
</protein>
<keyword evidence="2" id="KW-1185">Reference proteome</keyword>
<dbReference type="AlphaFoldDB" id="A0A550CH76"/>
<gene>
    <name evidence="1" type="ORF">BD626DRAFT_493617</name>
</gene>
<dbReference type="Proteomes" id="UP000320762">
    <property type="component" value="Unassembled WGS sequence"/>
</dbReference>
<reference evidence="1 2" key="1">
    <citation type="journal article" date="2019" name="New Phytol.">
        <title>Comparative genomics reveals unique wood-decay strategies and fruiting body development in the Schizophyllaceae.</title>
        <authorList>
            <person name="Almasi E."/>
            <person name="Sahu N."/>
            <person name="Krizsan K."/>
            <person name="Balint B."/>
            <person name="Kovacs G.M."/>
            <person name="Kiss B."/>
            <person name="Cseklye J."/>
            <person name="Drula E."/>
            <person name="Henrissat B."/>
            <person name="Nagy I."/>
            <person name="Chovatia M."/>
            <person name="Adam C."/>
            <person name="LaButti K."/>
            <person name="Lipzen A."/>
            <person name="Riley R."/>
            <person name="Grigoriev I.V."/>
            <person name="Nagy L.G."/>
        </authorList>
    </citation>
    <scope>NUCLEOTIDE SEQUENCE [LARGE SCALE GENOMIC DNA]</scope>
    <source>
        <strain evidence="1 2">NL-1724</strain>
    </source>
</reference>
<dbReference type="EMBL" id="VDMD01000008">
    <property type="protein sequence ID" value="TRM64056.1"/>
    <property type="molecule type" value="Genomic_DNA"/>
</dbReference>
<evidence type="ECO:0000313" key="2">
    <source>
        <dbReference type="Proteomes" id="UP000320762"/>
    </source>
</evidence>
<organism evidence="1 2">
    <name type="scientific">Schizophyllum amplum</name>
    <dbReference type="NCBI Taxonomy" id="97359"/>
    <lineage>
        <taxon>Eukaryota</taxon>
        <taxon>Fungi</taxon>
        <taxon>Dikarya</taxon>
        <taxon>Basidiomycota</taxon>
        <taxon>Agaricomycotina</taxon>
        <taxon>Agaricomycetes</taxon>
        <taxon>Agaricomycetidae</taxon>
        <taxon>Agaricales</taxon>
        <taxon>Schizophyllaceae</taxon>
        <taxon>Schizophyllum</taxon>
    </lineage>
</organism>
<name>A0A550CH76_9AGAR</name>
<accession>A0A550CH76</accession>